<keyword evidence="2" id="KW-0808">Transferase</keyword>
<dbReference type="Gene3D" id="3.40.50.150">
    <property type="entry name" value="Vaccinia Virus protein VP39"/>
    <property type="match status" value="1"/>
</dbReference>
<dbReference type="Proteomes" id="UP000664218">
    <property type="component" value="Unassembled WGS sequence"/>
</dbReference>
<dbReference type="AlphaFoldDB" id="A0A939KJ58"/>
<dbReference type="PANTHER" id="PTHR43861:SF1">
    <property type="entry name" value="TRANS-ACONITATE 2-METHYLTRANSFERASE"/>
    <property type="match status" value="1"/>
</dbReference>
<dbReference type="PANTHER" id="PTHR43861">
    <property type="entry name" value="TRANS-ACONITATE 2-METHYLTRANSFERASE-RELATED"/>
    <property type="match status" value="1"/>
</dbReference>
<comment type="caution">
    <text evidence="2">The sequence shown here is derived from an EMBL/GenBank/DDBJ whole genome shotgun (WGS) entry which is preliminary data.</text>
</comment>
<dbReference type="RefSeq" id="WP_207599367.1">
    <property type="nucleotide sequence ID" value="NZ_JAFNJU010000005.1"/>
</dbReference>
<keyword evidence="2" id="KW-0489">Methyltransferase</keyword>
<reference evidence="2" key="1">
    <citation type="submission" date="2021-03" db="EMBL/GenBank/DDBJ databases">
        <title>Proteiniclasticum marinus sp. nov., isolated from tidal flat sediment.</title>
        <authorList>
            <person name="Namirimu T."/>
            <person name="Yang J.-A."/>
            <person name="Yang S.-H."/>
            <person name="Kim Y.-J."/>
            <person name="Kwon K.K."/>
        </authorList>
    </citation>
    <scope>NUCLEOTIDE SEQUENCE</scope>
    <source>
        <strain evidence="2">SCR006</strain>
    </source>
</reference>
<gene>
    <name evidence="2" type="ORF">J3A84_07335</name>
</gene>
<dbReference type="InterPro" id="IPR025714">
    <property type="entry name" value="Methyltranfer_dom"/>
</dbReference>
<sequence>MHEEIIAANQAAWSTLSKDHYEHFRELLKDEHFTLNPLVIEGLGSVEGKRILHLQCNTGADSILLARMGATVTGVDLSPSNIHYATLLAQDFGMDSVQFIQSDVLKLREVHDGTYDIVLTSDGAIGWLPDLKIWGQVIAHFLKHDGIFFLHDSHPFMMIFDEEELAKGTLSPKYPYFDTEPEYDTTIGGYASKAKTAENYFFGHTLSAILQGLIQAGLHLTDFREYDRCVPGMGGSRLDERGLCYYPELEGKLPLVMSLKAKKLPGLK</sequence>
<evidence type="ECO:0000259" key="1">
    <source>
        <dbReference type="Pfam" id="PF13847"/>
    </source>
</evidence>
<organism evidence="2 3">
    <name type="scientific">Proteiniclasticum aestuarii</name>
    <dbReference type="NCBI Taxonomy" id="2817862"/>
    <lineage>
        <taxon>Bacteria</taxon>
        <taxon>Bacillati</taxon>
        <taxon>Bacillota</taxon>
        <taxon>Clostridia</taxon>
        <taxon>Eubacteriales</taxon>
        <taxon>Clostridiaceae</taxon>
        <taxon>Proteiniclasticum</taxon>
    </lineage>
</organism>
<dbReference type="CDD" id="cd02440">
    <property type="entry name" value="AdoMet_MTases"/>
    <property type="match status" value="1"/>
</dbReference>
<proteinExistence type="predicted"/>
<dbReference type="SUPFAM" id="SSF53335">
    <property type="entry name" value="S-adenosyl-L-methionine-dependent methyltransferases"/>
    <property type="match status" value="1"/>
</dbReference>
<name>A0A939KJ58_9CLOT</name>
<feature type="domain" description="Methyltransferase" evidence="1">
    <location>
        <begin position="47"/>
        <end position="154"/>
    </location>
</feature>
<dbReference type="InterPro" id="IPR029063">
    <property type="entry name" value="SAM-dependent_MTases_sf"/>
</dbReference>
<accession>A0A939KJ58</accession>
<evidence type="ECO:0000313" key="2">
    <source>
        <dbReference type="EMBL" id="MBO1264838.1"/>
    </source>
</evidence>
<dbReference type="GO" id="GO:0008168">
    <property type="term" value="F:methyltransferase activity"/>
    <property type="evidence" value="ECO:0007669"/>
    <property type="project" value="UniProtKB-KW"/>
</dbReference>
<dbReference type="Pfam" id="PF13847">
    <property type="entry name" value="Methyltransf_31"/>
    <property type="match status" value="1"/>
</dbReference>
<keyword evidence="3" id="KW-1185">Reference proteome</keyword>
<evidence type="ECO:0000313" key="3">
    <source>
        <dbReference type="Proteomes" id="UP000664218"/>
    </source>
</evidence>
<dbReference type="GO" id="GO:0032259">
    <property type="term" value="P:methylation"/>
    <property type="evidence" value="ECO:0007669"/>
    <property type="project" value="UniProtKB-KW"/>
</dbReference>
<protein>
    <submittedName>
        <fullName evidence="2">Methyltransferase domain-containing protein</fullName>
    </submittedName>
</protein>
<dbReference type="EMBL" id="JAFNJU010000005">
    <property type="protein sequence ID" value="MBO1264838.1"/>
    <property type="molecule type" value="Genomic_DNA"/>
</dbReference>